<evidence type="ECO:0000256" key="2">
    <source>
        <dbReference type="SAM" id="Coils"/>
    </source>
</evidence>
<dbReference type="InterPro" id="IPR010611">
    <property type="entry name" value="3D_dom"/>
</dbReference>
<keyword evidence="8" id="KW-1185">Reference proteome</keyword>
<dbReference type="PANTHER" id="PTHR39160:SF4">
    <property type="entry name" value="RESUSCITATION-PROMOTING FACTOR RPFB"/>
    <property type="match status" value="1"/>
</dbReference>
<feature type="region of interest" description="Disordered" evidence="3">
    <location>
        <begin position="272"/>
        <end position="310"/>
    </location>
</feature>
<dbReference type="EMBL" id="JAUSUG010000007">
    <property type="protein sequence ID" value="MDQ0254855.1"/>
    <property type="molecule type" value="Genomic_DNA"/>
</dbReference>
<dbReference type="Pfam" id="PF06725">
    <property type="entry name" value="3D"/>
    <property type="match status" value="1"/>
</dbReference>
<feature type="coiled-coil region" evidence="2">
    <location>
        <begin position="22"/>
        <end position="116"/>
    </location>
</feature>
<dbReference type="InterPro" id="IPR059180">
    <property type="entry name" value="3D_YorM"/>
</dbReference>
<evidence type="ECO:0000259" key="5">
    <source>
        <dbReference type="Pfam" id="PF06725"/>
    </source>
</evidence>
<gene>
    <name evidence="7" type="ORF">J2S74_002234</name>
</gene>
<dbReference type="SUPFAM" id="SSF50685">
    <property type="entry name" value="Barwin-like endoglucanases"/>
    <property type="match status" value="1"/>
</dbReference>
<evidence type="ECO:0000313" key="8">
    <source>
        <dbReference type="Proteomes" id="UP001230005"/>
    </source>
</evidence>
<dbReference type="Gene3D" id="6.10.250.3150">
    <property type="match status" value="1"/>
</dbReference>
<dbReference type="PROSITE" id="PS51257">
    <property type="entry name" value="PROKAR_LIPOPROTEIN"/>
    <property type="match status" value="1"/>
</dbReference>
<feature type="compositionally biased region" description="Basic and acidic residues" evidence="3">
    <location>
        <begin position="277"/>
        <end position="287"/>
    </location>
</feature>
<proteinExistence type="predicted"/>
<evidence type="ECO:0000313" key="7">
    <source>
        <dbReference type="EMBL" id="MDQ0254855.1"/>
    </source>
</evidence>
<name>A0ABT9ZV88_9BACI</name>
<evidence type="ECO:0000256" key="1">
    <source>
        <dbReference type="ARBA" id="ARBA00022729"/>
    </source>
</evidence>
<dbReference type="InterPro" id="IPR036908">
    <property type="entry name" value="RlpA-like_sf"/>
</dbReference>
<sequence>MLKKYIITALFIGIACFVVAAGTFATEELEEEEEQIQQEREEIQSQISEAESALVNLVSRIDELNRELSNLNNSIARNEEMIVKVEEKIIENKLEVKGLEADIELFQEDIDQRNELLKDRAVSYQRNGTDNVSFIEVILGAESFGDFVSRLFMISRIAQADSNFIEQLETNQHNLLEVQGEYEETLLELDDQLLILQILNEDILEQREKTIGLMDEVKANEAEHERLISQLMAEDENLASQEDEIRSRIAEEVRLQEEARLQEEVRLAAERQAASEAKAREEAERESNSNNESENENNTESPSSTSSSNNANWETFIATAYTAYCTGCSGITFTGIDLRANPDAQVIAVDPNVIPLGSMVEVQGYGTFLAADIGGAINGRKIDIFMPDRNDVINFGVRAVQIRVLD</sequence>
<keyword evidence="2" id="KW-0175">Coiled coil</keyword>
<feature type="signal peptide" evidence="4">
    <location>
        <begin position="1"/>
        <end position="20"/>
    </location>
</feature>
<dbReference type="InterPro" id="IPR057309">
    <property type="entry name" value="PcsB_CC"/>
</dbReference>
<dbReference type="InterPro" id="IPR051933">
    <property type="entry name" value="Resuscitation_pf_RpfB"/>
</dbReference>
<dbReference type="PANTHER" id="PTHR39160">
    <property type="entry name" value="CELL WALL-BINDING PROTEIN YOCH"/>
    <property type="match status" value="1"/>
</dbReference>
<feature type="compositionally biased region" description="Low complexity" evidence="3">
    <location>
        <begin position="288"/>
        <end position="310"/>
    </location>
</feature>
<keyword evidence="1 4" id="KW-0732">Signal</keyword>
<evidence type="ECO:0000259" key="6">
    <source>
        <dbReference type="Pfam" id="PF24568"/>
    </source>
</evidence>
<feature type="domain" description="Peptidoglycan hydrolase PcsB coiled-coil" evidence="6">
    <location>
        <begin position="103"/>
        <end position="175"/>
    </location>
</feature>
<comment type="caution">
    <text evidence="7">The sequence shown here is derived from an EMBL/GenBank/DDBJ whole genome shotgun (WGS) entry which is preliminary data.</text>
</comment>
<organism evidence="7 8">
    <name type="scientific">Evansella vedderi</name>
    <dbReference type="NCBI Taxonomy" id="38282"/>
    <lineage>
        <taxon>Bacteria</taxon>
        <taxon>Bacillati</taxon>
        <taxon>Bacillota</taxon>
        <taxon>Bacilli</taxon>
        <taxon>Bacillales</taxon>
        <taxon>Bacillaceae</taxon>
        <taxon>Evansella</taxon>
    </lineage>
</organism>
<accession>A0ABT9ZV88</accession>
<protein>
    <submittedName>
        <fullName evidence="7">3D (Asp-Asp-Asp) domain-containing protein/peptidoglycan hydrolase CwlO-like protein</fullName>
    </submittedName>
</protein>
<dbReference type="CDD" id="cd14667">
    <property type="entry name" value="3D_containing_proteins"/>
    <property type="match status" value="1"/>
</dbReference>
<reference evidence="7 8" key="1">
    <citation type="submission" date="2023-07" db="EMBL/GenBank/DDBJ databases">
        <title>Genomic Encyclopedia of Type Strains, Phase IV (KMG-IV): sequencing the most valuable type-strain genomes for metagenomic binning, comparative biology and taxonomic classification.</title>
        <authorList>
            <person name="Goeker M."/>
        </authorList>
    </citation>
    <scope>NUCLEOTIDE SEQUENCE [LARGE SCALE GENOMIC DNA]</scope>
    <source>
        <strain evidence="7 8">DSM 9768</strain>
    </source>
</reference>
<feature type="chain" id="PRO_5045134351" evidence="4">
    <location>
        <begin position="21"/>
        <end position="406"/>
    </location>
</feature>
<evidence type="ECO:0000256" key="3">
    <source>
        <dbReference type="SAM" id="MobiDB-lite"/>
    </source>
</evidence>
<dbReference type="RefSeq" id="WP_307325369.1">
    <property type="nucleotide sequence ID" value="NZ_JAUSUG010000007.1"/>
</dbReference>
<feature type="domain" description="3D" evidence="5">
    <location>
        <begin position="346"/>
        <end position="405"/>
    </location>
</feature>
<dbReference type="Pfam" id="PF24568">
    <property type="entry name" value="CC_PcsB"/>
    <property type="match status" value="1"/>
</dbReference>
<evidence type="ECO:0000256" key="4">
    <source>
        <dbReference type="SAM" id="SignalP"/>
    </source>
</evidence>
<dbReference type="Proteomes" id="UP001230005">
    <property type="component" value="Unassembled WGS sequence"/>
</dbReference>